<dbReference type="InterPro" id="IPR047629">
    <property type="entry name" value="IS1182_transpos"/>
</dbReference>
<dbReference type="PANTHER" id="PTHR33408">
    <property type="entry name" value="TRANSPOSASE"/>
    <property type="match status" value="1"/>
</dbReference>
<organism evidence="2 3">
    <name type="scientific">Leptotrichia wadei</name>
    <dbReference type="NCBI Taxonomy" id="157687"/>
    <lineage>
        <taxon>Bacteria</taxon>
        <taxon>Fusobacteriati</taxon>
        <taxon>Fusobacteriota</taxon>
        <taxon>Fusobacteriia</taxon>
        <taxon>Fusobacteriales</taxon>
        <taxon>Leptotrichiaceae</taxon>
        <taxon>Leptotrichia</taxon>
    </lineage>
</organism>
<feature type="domain" description="Transposase DDE" evidence="1">
    <location>
        <begin position="302"/>
        <end position="426"/>
    </location>
</feature>
<reference evidence="2 3" key="1">
    <citation type="submission" date="2019-07" db="EMBL/GenBank/DDBJ databases">
        <title>Complete Genome Sequence of Leptotrichia wadei Strain JMUB3934.</title>
        <authorList>
            <person name="Watanabe S."/>
            <person name="Cui L."/>
        </authorList>
    </citation>
    <scope>NUCLEOTIDE SEQUENCE [LARGE SCALE GENOMIC DNA]</scope>
    <source>
        <strain evidence="2 3">JMUB3934</strain>
    </source>
</reference>
<evidence type="ECO:0000313" key="3">
    <source>
        <dbReference type="Proteomes" id="UP000321501"/>
    </source>
</evidence>
<dbReference type="AlphaFoldDB" id="A0A510KJZ8"/>
<name>A0A510KJZ8_9FUSO</name>
<dbReference type="InterPro" id="IPR025668">
    <property type="entry name" value="Tnp_DDE_dom"/>
</dbReference>
<dbReference type="NCBIfam" id="NF033551">
    <property type="entry name" value="transpos_IS1182"/>
    <property type="match status" value="1"/>
</dbReference>
<evidence type="ECO:0000313" key="2">
    <source>
        <dbReference type="EMBL" id="BBM50971.1"/>
    </source>
</evidence>
<evidence type="ECO:0000259" key="1">
    <source>
        <dbReference type="Pfam" id="PF13751"/>
    </source>
</evidence>
<proteinExistence type="predicted"/>
<protein>
    <submittedName>
        <fullName evidence="2">Putative transposase</fullName>
    </submittedName>
</protein>
<dbReference type="EMBL" id="AP019835">
    <property type="protein sequence ID" value="BBM50971.1"/>
    <property type="molecule type" value="Genomic_DNA"/>
</dbReference>
<dbReference type="Proteomes" id="UP000321501">
    <property type="component" value="Chromosome"/>
</dbReference>
<dbReference type="PANTHER" id="PTHR33408:SF2">
    <property type="entry name" value="TRANSPOSASE DDE DOMAIN-CONTAINING PROTEIN"/>
    <property type="match status" value="1"/>
</dbReference>
<gene>
    <name evidence="2" type="ORF">JMUB3934_2297</name>
</gene>
<sequence length="441" mass="52527">MFDSVNTTRAIEKNYRENINYMWILRECPAPDHNTVARFISNYKIKIEDLFYQLINRLNELNETDLENVFIDSIKIEANANRYTFAWKKVINKFYEKLKIKANDFRHSFNENNNTEFNNIYEIKDHLEKDILDKDIEFVYGRGVRKTQLQRDYETVTSYIAKENEYDAHIKNRNSCSKTDRDATFMRKKEDYMKNGQLKPAYNLQIGVNSEYIVGLDLFPNPTDVRTLIPFLSVLESRDLKFKNIVADAGYESEENYEYLFNNNYTPYIKPQNYEKQKIRKFKQDISRVENMSFNEETDTYTCANNRKLEFRHVSKQKNKSGYILEKKVYECTDCAGCPFAEKCKRTPHNKKLYVADNFLRFRKQSQENITTGKGIILRMNRSIQVEGAFGVLKQNMNFKCFKYREKSKAKVEVILFAVGYNLRKYVHKKYRNVKACNFMN</sequence>
<accession>A0A510KJZ8</accession>
<dbReference type="RefSeq" id="WP_172617804.1">
    <property type="nucleotide sequence ID" value="NZ_AP019835.1"/>
</dbReference>
<dbReference type="Pfam" id="PF13751">
    <property type="entry name" value="DDE_Tnp_1_6"/>
    <property type="match status" value="1"/>
</dbReference>